<dbReference type="CDD" id="cd02440">
    <property type="entry name" value="AdoMet_MTases"/>
    <property type="match status" value="1"/>
</dbReference>
<comment type="caution">
    <text evidence="5">The sequence shown here is derived from an EMBL/GenBank/DDBJ whole genome shotgun (WGS) entry which is preliminary data.</text>
</comment>
<keyword evidence="3" id="KW-0949">S-adenosyl-L-methionine</keyword>
<evidence type="ECO:0000256" key="1">
    <source>
        <dbReference type="ARBA" id="ARBA00022603"/>
    </source>
</evidence>
<dbReference type="InterPro" id="IPR029063">
    <property type="entry name" value="SAM-dependent_MTases_sf"/>
</dbReference>
<gene>
    <name evidence="5" type="ORF">H2201_002123</name>
</gene>
<keyword evidence="2" id="KW-0808">Transferase</keyword>
<organism evidence="5 6">
    <name type="scientific">Coniosporium apollinis</name>
    <dbReference type="NCBI Taxonomy" id="61459"/>
    <lineage>
        <taxon>Eukaryota</taxon>
        <taxon>Fungi</taxon>
        <taxon>Dikarya</taxon>
        <taxon>Ascomycota</taxon>
        <taxon>Pezizomycotina</taxon>
        <taxon>Dothideomycetes</taxon>
        <taxon>Dothideomycetes incertae sedis</taxon>
        <taxon>Coniosporium</taxon>
    </lineage>
</organism>
<sequence length="243" mass="26769">MSHDDNQASKHDTRWTAVDSYSFAYLHPSFSTAPSNEVLQHIVNNSRANHLDDIAVSPSQGKFLMLQTRMLRAKHVLEVGTLGAYSTIWLANAGPDVRVTTVEIDEKHAQVSRENLEAAGVGERVEIILGSGLDVLPRLRKEVEEGRRERYGFVFIDADKQNNWAYFDESVKMCVPGACIVVDNVVRKGQLADEEAAESDPKVKGSQAVVKNVGKDERVDGIVMQTVGEKGYDGFLIAVVNGN</sequence>
<comment type="similarity">
    <text evidence="4">Belongs to the class I-like SAM-binding methyltransferase superfamily. Cation-dependent O-methyltransferase family.</text>
</comment>
<dbReference type="InterPro" id="IPR002935">
    <property type="entry name" value="SAM_O-MeTrfase"/>
</dbReference>
<evidence type="ECO:0000313" key="5">
    <source>
        <dbReference type="EMBL" id="KAJ9667588.1"/>
    </source>
</evidence>
<protein>
    <recommendedName>
        <fullName evidence="7">O-methyltransferase</fullName>
    </recommendedName>
</protein>
<keyword evidence="6" id="KW-1185">Reference proteome</keyword>
<evidence type="ECO:0000256" key="3">
    <source>
        <dbReference type="ARBA" id="ARBA00022691"/>
    </source>
</evidence>
<evidence type="ECO:0000256" key="4">
    <source>
        <dbReference type="ARBA" id="ARBA00023453"/>
    </source>
</evidence>
<evidence type="ECO:0008006" key="7">
    <source>
        <dbReference type="Google" id="ProtNLM"/>
    </source>
</evidence>
<accession>A0ABQ9P011</accession>
<dbReference type="Gene3D" id="3.40.50.150">
    <property type="entry name" value="Vaccinia Virus protein VP39"/>
    <property type="match status" value="1"/>
</dbReference>
<dbReference type="SUPFAM" id="SSF53335">
    <property type="entry name" value="S-adenosyl-L-methionine-dependent methyltransferases"/>
    <property type="match status" value="1"/>
</dbReference>
<dbReference type="Pfam" id="PF01596">
    <property type="entry name" value="Methyltransf_3"/>
    <property type="match status" value="1"/>
</dbReference>
<evidence type="ECO:0000313" key="6">
    <source>
        <dbReference type="Proteomes" id="UP001172684"/>
    </source>
</evidence>
<proteinExistence type="inferred from homology"/>
<dbReference type="EMBL" id="JAPDRL010000011">
    <property type="protein sequence ID" value="KAJ9667588.1"/>
    <property type="molecule type" value="Genomic_DNA"/>
</dbReference>
<dbReference type="PANTHER" id="PTHR10509:SF14">
    <property type="entry name" value="CAFFEOYL-COA O-METHYLTRANSFERASE 3-RELATED"/>
    <property type="match status" value="1"/>
</dbReference>
<evidence type="ECO:0000256" key="2">
    <source>
        <dbReference type="ARBA" id="ARBA00022679"/>
    </source>
</evidence>
<reference evidence="5" key="1">
    <citation type="submission" date="2022-10" db="EMBL/GenBank/DDBJ databases">
        <title>Culturing micro-colonial fungi from biological soil crusts in the Mojave desert and describing Neophaeococcomyces mojavensis, and introducing the new genera and species Taxawa tesnikishii.</title>
        <authorList>
            <person name="Kurbessoian T."/>
            <person name="Stajich J.E."/>
        </authorList>
    </citation>
    <scope>NUCLEOTIDE SEQUENCE</scope>
    <source>
        <strain evidence="5">TK_1</strain>
    </source>
</reference>
<dbReference type="InterPro" id="IPR050362">
    <property type="entry name" value="Cation-dep_OMT"/>
</dbReference>
<name>A0ABQ9P011_9PEZI</name>
<keyword evidence="1" id="KW-0489">Methyltransferase</keyword>
<dbReference type="Proteomes" id="UP001172684">
    <property type="component" value="Unassembled WGS sequence"/>
</dbReference>
<dbReference type="PANTHER" id="PTHR10509">
    <property type="entry name" value="O-METHYLTRANSFERASE-RELATED"/>
    <property type="match status" value="1"/>
</dbReference>
<dbReference type="PROSITE" id="PS51682">
    <property type="entry name" value="SAM_OMT_I"/>
    <property type="match status" value="1"/>
</dbReference>